<reference evidence="5 6" key="1">
    <citation type="submission" date="2019-02" db="EMBL/GenBank/DDBJ databases">
        <title>Hansschlegelia quercus sp. nov., a novel methylotrophic bacterium from buds of oak (Quercus robur L.).</title>
        <authorList>
            <person name="Agafonova N.V."/>
            <person name="Kaparullina E.N."/>
            <person name="Grouzdev D.S."/>
            <person name="Doronina N.V."/>
        </authorList>
    </citation>
    <scope>NUCLEOTIDE SEQUENCE [LARGE SCALE GENOMIC DNA]</scope>
    <source>
        <strain evidence="5 6">Dub</strain>
    </source>
</reference>
<dbReference type="PANTHER" id="PTHR30222">
    <property type="entry name" value="SPERMIDINE/PUTRESCINE-BINDING PERIPLASMIC PROTEIN"/>
    <property type="match status" value="1"/>
</dbReference>
<sequence>MSDSIAKPRLDRRSVLKAGAAGAAVALAMPSIIRPAMADDTIVLLTWETYHDDPWIEEWSRANNTKVQAIRIGSEDELFQQPFSGAVHPDVMYIETGSLARFKAGGLIVDFDVSQVPNAKNITPKLDWKKYASIDGKVQAVPYNWGTQPLMYDADVVKTTDSWSVLWDPAYEGKVNMFDDCSLTFPMIALHVGAKDPFNLTDDEFKKCEDALRSLRKQIRVIARGFDDASTIYAAGDAVLGYCQNVAVVTSLQQKGKNFKYSLPKEGTPTWIDCAGVSAKGNRPIVYKFLNDNLTPEWQSRFITSSSNNGVLNVADARKAGVKEETIKITNLLDAEDPSFWEKLVVFQKNEDLDRRLQIWNDFKSGTL</sequence>
<dbReference type="Pfam" id="PF13416">
    <property type="entry name" value="SBP_bac_8"/>
    <property type="match status" value="1"/>
</dbReference>
<dbReference type="OrthoDB" id="6776301at2"/>
<dbReference type="PROSITE" id="PS51318">
    <property type="entry name" value="TAT"/>
    <property type="match status" value="1"/>
</dbReference>
<comment type="subcellular location">
    <subcellularLocation>
        <location evidence="1">Periplasm</location>
    </subcellularLocation>
</comment>
<dbReference type="Gene3D" id="3.40.190.10">
    <property type="entry name" value="Periplasmic binding protein-like II"/>
    <property type="match status" value="2"/>
</dbReference>
<proteinExistence type="predicted"/>
<evidence type="ECO:0000256" key="3">
    <source>
        <dbReference type="ARBA" id="ARBA00022729"/>
    </source>
</evidence>
<evidence type="ECO:0000313" key="6">
    <source>
        <dbReference type="Proteomes" id="UP000291613"/>
    </source>
</evidence>
<name>A0A4Q9GJ02_9HYPH</name>
<keyword evidence="3" id="KW-0732">Signal</keyword>
<dbReference type="InterPro" id="IPR001188">
    <property type="entry name" value="Sperm_putr-bd"/>
</dbReference>
<organism evidence="5 6">
    <name type="scientific">Hansschlegelia quercus</name>
    <dbReference type="NCBI Taxonomy" id="2528245"/>
    <lineage>
        <taxon>Bacteria</taxon>
        <taxon>Pseudomonadati</taxon>
        <taxon>Pseudomonadota</taxon>
        <taxon>Alphaproteobacteria</taxon>
        <taxon>Hyphomicrobiales</taxon>
        <taxon>Methylopilaceae</taxon>
        <taxon>Hansschlegelia</taxon>
    </lineage>
</organism>
<keyword evidence="4" id="KW-0574">Periplasm</keyword>
<comment type="caution">
    <text evidence="5">The sequence shown here is derived from an EMBL/GenBank/DDBJ whole genome shotgun (WGS) entry which is preliminary data.</text>
</comment>
<evidence type="ECO:0000256" key="1">
    <source>
        <dbReference type="ARBA" id="ARBA00004418"/>
    </source>
</evidence>
<dbReference type="PANTHER" id="PTHR30222:SF17">
    <property type="entry name" value="SPERMIDINE_PUTRESCINE-BINDING PERIPLASMIC PROTEIN"/>
    <property type="match status" value="1"/>
</dbReference>
<dbReference type="RefSeq" id="WP_131003653.1">
    <property type="nucleotide sequence ID" value="NZ_JBHSZR010000013.1"/>
</dbReference>
<dbReference type="InterPro" id="IPR006311">
    <property type="entry name" value="TAT_signal"/>
</dbReference>
<dbReference type="SUPFAM" id="SSF53850">
    <property type="entry name" value="Periplasmic binding protein-like II"/>
    <property type="match status" value="1"/>
</dbReference>
<dbReference type="GO" id="GO:0015846">
    <property type="term" value="P:polyamine transport"/>
    <property type="evidence" value="ECO:0007669"/>
    <property type="project" value="InterPro"/>
</dbReference>
<dbReference type="InterPro" id="IPR006059">
    <property type="entry name" value="SBP"/>
</dbReference>
<gene>
    <name evidence="5" type="ORF">EYR15_11290</name>
</gene>
<keyword evidence="6" id="KW-1185">Reference proteome</keyword>
<dbReference type="GO" id="GO:0042597">
    <property type="term" value="C:periplasmic space"/>
    <property type="evidence" value="ECO:0007669"/>
    <property type="project" value="UniProtKB-SubCell"/>
</dbReference>
<keyword evidence="2" id="KW-0813">Transport</keyword>
<accession>A0A4Q9GJ02</accession>
<dbReference type="PRINTS" id="PR00909">
    <property type="entry name" value="SPERMDNBNDNG"/>
</dbReference>
<evidence type="ECO:0000256" key="4">
    <source>
        <dbReference type="ARBA" id="ARBA00022764"/>
    </source>
</evidence>
<dbReference type="AlphaFoldDB" id="A0A4Q9GJ02"/>
<protein>
    <submittedName>
        <fullName evidence="5">Extracellular solute-binding protein</fullName>
    </submittedName>
</protein>
<evidence type="ECO:0000313" key="5">
    <source>
        <dbReference type="EMBL" id="TBN52418.1"/>
    </source>
</evidence>
<dbReference type="GO" id="GO:0019808">
    <property type="term" value="F:polyamine binding"/>
    <property type="evidence" value="ECO:0007669"/>
    <property type="project" value="InterPro"/>
</dbReference>
<dbReference type="Proteomes" id="UP000291613">
    <property type="component" value="Unassembled WGS sequence"/>
</dbReference>
<evidence type="ECO:0000256" key="2">
    <source>
        <dbReference type="ARBA" id="ARBA00022448"/>
    </source>
</evidence>
<dbReference type="EMBL" id="SIUB01000005">
    <property type="protein sequence ID" value="TBN52418.1"/>
    <property type="molecule type" value="Genomic_DNA"/>
</dbReference>